<sequence length="662" mass="72995">MVRYLQSFLHPPNKSNASNARNPPFSESPFEEPPSRVKEDDPLVTQAPSTPDGYFDHQVPILQSGSAGISPVSPRSPYSKEADKTSPRTPSPSSSAENALVKAEREPERAPEWLAIFFDLAWTATFSNLTSNTELTTKSTLWAYIVFFVLAWWLWAAQVAYNVKVKTTGKYHRAMMLAHLFIFGALSAFTANFSPFSHAVDPKMSSPEEFPQDEYTRKSMLGISGLFACTRFLLALSYARILYYAWEKKKEVGQLRRRLTTQIVTYLVSCVLFAAAFGVVKNDLSPKSFWIRLALWLCGIAVEVSTFIISPEVETRYLRNEDTMGDRLTTLTTVILGEGINSIAGALVFAASLIGFLPNAGGATVSAGLVIAFAFSIYIAGPRKENNGSKMTILLHFPLHLSLIVLLEALKNLLVLLSVIATIQHFSDRANTPKKGETIMDALDAAYGNLGLDLKAIAYSQLAYGNLTQDDVRELVNKVAAQAYLKIFQNYQLASDEFIANFTTYIRTDGGQARFDHPDAHLNNFTIEPWITDVLATQQISTVWIPISSAVFMCTLGVLILADEPERRQRYATFAAVTRMILGLTLGLIATSSDDRGDWAALTRFGGLSHIVAAVFFVQLLLDQFFAWITKNRLSAPSPPSASNPRHSAVVAPVHPGIPEIA</sequence>
<dbReference type="STRING" id="1314781.A0A165NRT0"/>
<dbReference type="PANTHER" id="PTHR42101">
    <property type="entry name" value="CHROMOSOME 16, WHOLE GENOME SHOTGUN SEQUENCE"/>
    <property type="match status" value="1"/>
</dbReference>
<dbReference type="AlphaFoldDB" id="A0A165NRT0"/>
<organism evidence="3 4">
    <name type="scientific">Exidia glandulosa HHB12029</name>
    <dbReference type="NCBI Taxonomy" id="1314781"/>
    <lineage>
        <taxon>Eukaryota</taxon>
        <taxon>Fungi</taxon>
        <taxon>Dikarya</taxon>
        <taxon>Basidiomycota</taxon>
        <taxon>Agaricomycotina</taxon>
        <taxon>Agaricomycetes</taxon>
        <taxon>Auriculariales</taxon>
        <taxon>Exidiaceae</taxon>
        <taxon>Exidia</taxon>
    </lineage>
</organism>
<feature type="transmembrane region" description="Helical" evidence="2">
    <location>
        <begin position="175"/>
        <end position="200"/>
    </location>
</feature>
<protein>
    <recommendedName>
        <fullName evidence="5">Low temperature requirement A</fullName>
    </recommendedName>
</protein>
<feature type="transmembrane region" description="Helical" evidence="2">
    <location>
        <begin position="141"/>
        <end position="163"/>
    </location>
</feature>
<evidence type="ECO:0000313" key="4">
    <source>
        <dbReference type="Proteomes" id="UP000077266"/>
    </source>
</evidence>
<evidence type="ECO:0008006" key="5">
    <source>
        <dbReference type="Google" id="ProtNLM"/>
    </source>
</evidence>
<feature type="transmembrane region" description="Helical" evidence="2">
    <location>
        <begin position="610"/>
        <end position="629"/>
    </location>
</feature>
<dbReference type="PANTHER" id="PTHR42101:SF1">
    <property type="entry name" value="LOW TEMPERATURE REQUIREMENT A"/>
    <property type="match status" value="1"/>
</dbReference>
<feature type="transmembrane region" description="Helical" evidence="2">
    <location>
        <begin position="220"/>
        <end position="239"/>
    </location>
</feature>
<feature type="transmembrane region" description="Helical" evidence="2">
    <location>
        <begin position="259"/>
        <end position="277"/>
    </location>
</feature>
<reference evidence="3 4" key="1">
    <citation type="journal article" date="2016" name="Mol. Biol. Evol.">
        <title>Comparative Genomics of Early-Diverging Mushroom-Forming Fungi Provides Insights into the Origins of Lignocellulose Decay Capabilities.</title>
        <authorList>
            <person name="Nagy L.G."/>
            <person name="Riley R."/>
            <person name="Tritt A."/>
            <person name="Adam C."/>
            <person name="Daum C."/>
            <person name="Floudas D."/>
            <person name="Sun H."/>
            <person name="Yadav J.S."/>
            <person name="Pangilinan J."/>
            <person name="Larsson K.H."/>
            <person name="Matsuura K."/>
            <person name="Barry K."/>
            <person name="Labutti K."/>
            <person name="Kuo R."/>
            <person name="Ohm R.A."/>
            <person name="Bhattacharya S.S."/>
            <person name="Shirouzu T."/>
            <person name="Yoshinaga Y."/>
            <person name="Martin F.M."/>
            <person name="Grigoriev I.V."/>
            <person name="Hibbett D.S."/>
        </authorList>
    </citation>
    <scope>NUCLEOTIDE SEQUENCE [LARGE SCALE GENOMIC DNA]</scope>
    <source>
        <strain evidence="3 4">HHB12029</strain>
    </source>
</reference>
<evidence type="ECO:0000256" key="2">
    <source>
        <dbReference type="SAM" id="Phobius"/>
    </source>
</evidence>
<dbReference type="InParanoid" id="A0A165NRT0"/>
<dbReference type="Pfam" id="PF06772">
    <property type="entry name" value="LtrA"/>
    <property type="match status" value="1"/>
</dbReference>
<keyword evidence="4" id="KW-1185">Reference proteome</keyword>
<dbReference type="Proteomes" id="UP000077266">
    <property type="component" value="Unassembled WGS sequence"/>
</dbReference>
<evidence type="ECO:0000256" key="1">
    <source>
        <dbReference type="SAM" id="MobiDB-lite"/>
    </source>
</evidence>
<accession>A0A165NRT0</accession>
<evidence type="ECO:0000313" key="3">
    <source>
        <dbReference type="EMBL" id="KZW01127.1"/>
    </source>
</evidence>
<feature type="region of interest" description="Disordered" evidence="1">
    <location>
        <begin position="1"/>
        <end position="105"/>
    </location>
</feature>
<dbReference type="OrthoDB" id="3243926at2759"/>
<keyword evidence="2" id="KW-0812">Transmembrane</keyword>
<gene>
    <name evidence="3" type="ORF">EXIGLDRAFT_830302</name>
</gene>
<keyword evidence="2" id="KW-1133">Transmembrane helix</keyword>
<feature type="transmembrane region" description="Helical" evidence="2">
    <location>
        <begin position="543"/>
        <end position="562"/>
    </location>
</feature>
<name>A0A165NRT0_EXIGL</name>
<feature type="transmembrane region" description="Helical" evidence="2">
    <location>
        <begin position="401"/>
        <end position="423"/>
    </location>
</feature>
<feature type="transmembrane region" description="Helical" evidence="2">
    <location>
        <begin position="571"/>
        <end position="590"/>
    </location>
</feature>
<dbReference type="InterPro" id="IPR010640">
    <property type="entry name" value="Low_temperature_requirement_A"/>
</dbReference>
<feature type="transmembrane region" description="Helical" evidence="2">
    <location>
        <begin position="330"/>
        <end position="354"/>
    </location>
</feature>
<proteinExistence type="predicted"/>
<keyword evidence="2" id="KW-0472">Membrane</keyword>
<feature type="transmembrane region" description="Helical" evidence="2">
    <location>
        <begin position="360"/>
        <end position="380"/>
    </location>
</feature>
<feature type="transmembrane region" description="Helical" evidence="2">
    <location>
        <begin position="289"/>
        <end position="309"/>
    </location>
</feature>
<dbReference type="EMBL" id="KV425896">
    <property type="protein sequence ID" value="KZW01127.1"/>
    <property type="molecule type" value="Genomic_DNA"/>
</dbReference>